<reference evidence="1 2" key="3">
    <citation type="journal article" date="2004" name="Bioinformatics">
        <title>PHIRE, a deterministic approach to reveal regulatory elements in bacteriophage genomes.</title>
        <authorList>
            <person name="Lavigne R."/>
            <person name="Sun W.D."/>
            <person name="Volckaert G."/>
        </authorList>
    </citation>
    <scope>NUCLEOTIDE SEQUENCE [LARGE SCALE GENOMIC DNA]</scope>
</reference>
<evidence type="ECO:0000313" key="2">
    <source>
        <dbReference type="Proteomes" id="UP000001239"/>
    </source>
</evidence>
<dbReference type="EMBL" id="AJ697969">
    <property type="protein sequence ID" value="CAG27244.1"/>
    <property type="molecule type" value="Genomic_DNA"/>
</dbReference>
<dbReference type="GeneID" id="5176672"/>
<accession>Q2Z0T1</accession>
<sequence>MLNTSDQPVGLLSSRLYIDPNDGSFFTGHLEKSHKKRCHLVRHKLQYAIRYYSSVKLPEGWLVGISDREASRYYFFPTQGKRRSILVPLPSTAYREIWFNLFKGIWMTGTREAIYLHSVAYPHLMELLNESLVPRVISVEGEWKGEGYIASLEWKPEKPGRLIVTTTLDNAKDHSVPIQWHPIDAVVRLIRK</sequence>
<name>Q2Z0T1_9CAUD</name>
<evidence type="ECO:0000313" key="1">
    <source>
        <dbReference type="EMBL" id="CAG27244.1"/>
    </source>
</evidence>
<protein>
    <submittedName>
        <fullName evidence="1">Uncharacterized protein</fullName>
    </submittedName>
</protein>
<dbReference type="RefSeq" id="YP_418183.1">
    <property type="nucleotide sequence ID" value="NC_007623.1"/>
</dbReference>
<proteinExistence type="predicted"/>
<organism evidence="1 2">
    <name type="scientific">Pseudomonas phage EL</name>
    <dbReference type="NCBI Taxonomy" id="273133"/>
    <lineage>
        <taxon>Viruses</taxon>
        <taxon>Duplodnaviria</taxon>
        <taxon>Heunggongvirae</taxon>
        <taxon>Uroviricota</taxon>
        <taxon>Caudoviricetes</taxon>
        <taxon>Chimalliviridae</taxon>
        <taxon>Elvirus</taxon>
        <taxon>Elvirus EL</taxon>
    </lineage>
</organism>
<reference evidence="1 2" key="2">
    <citation type="journal article" date="2003" name="Res. Microbiol.">
        <title>Myoviridae bacteriophages of Pseudomonas aeruginosa: a long and complex evolutionary pathway.</title>
        <authorList>
            <person name="Krylov V.N."/>
            <person name="Pleteneva E.A."/>
            <person name="Bourkalsteva M.V."/>
            <person name="Shaburova O.V."/>
            <person name="Volckaert G."/>
            <person name="Sykilinda N.N."/>
            <person name="Kurochkina L.P."/>
            <person name="Mesyanzhinov V.V."/>
        </authorList>
    </citation>
    <scope>NUCLEOTIDE SEQUENCE [LARGE SCALE GENOMIC DNA]</scope>
</reference>
<dbReference type="KEGG" id="vg:5176672"/>
<reference evidence="1 2" key="1">
    <citation type="journal article" date="2002" name="Genetika">
        <title>Phenogenetic characterization of a group of giant Phi KZ-like bacteriophages of Pseudomonas aeruginosa].</title>
        <authorList>
            <person name="Burkal'tseva M.V."/>
            <person name="Krylov V.N."/>
            <person name="Pleteneva E.A."/>
            <person name="Shaburova O.V."/>
            <person name="Krylov S.V."/>
            <person name="Volckaert G."/>
            <person name="Sykilinda N.N."/>
            <person name="Kurochkina L.P."/>
            <person name="Mesyanzhinov V.V."/>
        </authorList>
    </citation>
    <scope>NUCLEOTIDE SEQUENCE [LARGE SCALE GENOMIC DNA]</scope>
</reference>
<dbReference type="Proteomes" id="UP000001239">
    <property type="component" value="Segment"/>
</dbReference>
<keyword evidence="2" id="KW-1185">Reference proteome</keyword>
<reference evidence="1 2" key="4">
    <citation type="journal article" date="2005" name="J. Mol. Biol.">
        <title>Genome comparison of Pseudomonas aeruginosa large phages.</title>
        <authorList>
            <person name="Hertveldt K."/>
            <person name="Lavigne R."/>
            <person name="Pleteneva E."/>
            <person name="Sernova N."/>
            <person name="Kurochkina L."/>
            <person name="Korchevskii R."/>
            <person name="Robben J."/>
            <person name="Mesyanzhinov V."/>
            <person name="Krylov V.N."/>
            <person name="Volckaert G."/>
        </authorList>
    </citation>
    <scope>NUCLEOTIDE SEQUENCE</scope>
</reference>